<sequence length="373" mass="43105">MKNLKLLIIIFFITACGKNGEKTGSSGEFSFKIEQDTVTIDSKGKLIMTAVNMVNFDLNPEKDRLFCFDRKSHSLEIIDLQKLVLLDQVEFAKDGPDALSGFQQKLIALENNKIFIMGLEKSGIYTTEGKLIKEIPLSPKDYQIPDHIGNFGFKNDLVFLNDSTILTGLLSVQEIQPYLVKLQLGLRELNLINFDPIKDFEKFKIELENPKINYFGKIYHVKVGDKVLISSNFVNEIYLLDPETEELTHFEFKSTLTPDTKSPTYKSLVSTPEDFRNEMRIVEEQIEFGKWYWDDHNQTFLRLSYYRIPNQEDGKKANVYLTVFDQEFKMLGEMQVPGYNKVPGNLFVKDGMIWFHENIDDELGFVRLKIIIG</sequence>
<proteinExistence type="predicted"/>
<gene>
    <name evidence="1" type="ORF">CLV48_10120</name>
</gene>
<dbReference type="Pfam" id="PF13970">
    <property type="entry name" value="DUF4221"/>
    <property type="match status" value="1"/>
</dbReference>
<evidence type="ECO:0000313" key="2">
    <source>
        <dbReference type="Proteomes" id="UP000240708"/>
    </source>
</evidence>
<dbReference type="Proteomes" id="UP000240708">
    <property type="component" value="Unassembled WGS sequence"/>
</dbReference>
<comment type="caution">
    <text evidence="1">The sequence shown here is derived from an EMBL/GenBank/DDBJ whole genome shotgun (WGS) entry which is preliminary data.</text>
</comment>
<dbReference type="InterPro" id="IPR025316">
    <property type="entry name" value="DUF4221"/>
</dbReference>
<evidence type="ECO:0000313" key="1">
    <source>
        <dbReference type="EMBL" id="PSL07093.1"/>
    </source>
</evidence>
<keyword evidence="2" id="KW-1185">Reference proteome</keyword>
<organism evidence="1 2">
    <name type="scientific">Cecembia rubra</name>
    <dbReference type="NCBI Taxonomy" id="1485585"/>
    <lineage>
        <taxon>Bacteria</taxon>
        <taxon>Pseudomonadati</taxon>
        <taxon>Bacteroidota</taxon>
        <taxon>Cytophagia</taxon>
        <taxon>Cytophagales</taxon>
        <taxon>Cyclobacteriaceae</taxon>
        <taxon>Cecembia</taxon>
    </lineage>
</organism>
<dbReference type="OrthoDB" id="833511at2"/>
<dbReference type="PROSITE" id="PS51257">
    <property type="entry name" value="PROKAR_LIPOPROTEIN"/>
    <property type="match status" value="1"/>
</dbReference>
<dbReference type="AlphaFoldDB" id="A0A2P8EC98"/>
<protein>
    <submittedName>
        <fullName evidence="1">Uncharacterized protein DUF4221</fullName>
    </submittedName>
</protein>
<reference evidence="1 2" key="1">
    <citation type="submission" date="2018-03" db="EMBL/GenBank/DDBJ databases">
        <title>Genomic Encyclopedia of Archaeal and Bacterial Type Strains, Phase II (KMG-II): from individual species to whole genera.</title>
        <authorList>
            <person name="Goeker M."/>
        </authorList>
    </citation>
    <scope>NUCLEOTIDE SEQUENCE [LARGE SCALE GENOMIC DNA]</scope>
    <source>
        <strain evidence="1 2">DSM 28057</strain>
    </source>
</reference>
<dbReference type="EMBL" id="PYGF01000001">
    <property type="protein sequence ID" value="PSL07093.1"/>
    <property type="molecule type" value="Genomic_DNA"/>
</dbReference>
<dbReference type="RefSeq" id="WP_106565234.1">
    <property type="nucleotide sequence ID" value="NZ_PYGF01000001.1"/>
</dbReference>
<name>A0A2P8EC98_9BACT</name>
<accession>A0A2P8EC98</accession>